<accession>A0A0D3HYS5</accession>
<keyword evidence="3" id="KW-1185">Reference proteome</keyword>
<evidence type="ECO:0000313" key="3">
    <source>
        <dbReference type="Proteomes" id="UP000013827"/>
    </source>
</evidence>
<reference evidence="3" key="1">
    <citation type="journal article" date="2013" name="Nature">
        <title>Pan genome of the phytoplankton Emiliania underpins its global distribution.</title>
        <authorList>
            <person name="Read B.A."/>
            <person name="Kegel J."/>
            <person name="Klute M.J."/>
            <person name="Kuo A."/>
            <person name="Lefebvre S.C."/>
            <person name="Maumus F."/>
            <person name="Mayer C."/>
            <person name="Miller J."/>
            <person name="Monier A."/>
            <person name="Salamov A."/>
            <person name="Young J."/>
            <person name="Aguilar M."/>
            <person name="Claverie J.M."/>
            <person name="Frickenhaus S."/>
            <person name="Gonzalez K."/>
            <person name="Herman E.K."/>
            <person name="Lin Y.C."/>
            <person name="Napier J."/>
            <person name="Ogata H."/>
            <person name="Sarno A.F."/>
            <person name="Shmutz J."/>
            <person name="Schroeder D."/>
            <person name="de Vargas C."/>
            <person name="Verret F."/>
            <person name="von Dassow P."/>
            <person name="Valentin K."/>
            <person name="Van de Peer Y."/>
            <person name="Wheeler G."/>
            <person name="Dacks J.B."/>
            <person name="Delwiche C.F."/>
            <person name="Dyhrman S.T."/>
            <person name="Glockner G."/>
            <person name="John U."/>
            <person name="Richards T."/>
            <person name="Worden A.Z."/>
            <person name="Zhang X."/>
            <person name="Grigoriev I.V."/>
            <person name="Allen A.E."/>
            <person name="Bidle K."/>
            <person name="Borodovsky M."/>
            <person name="Bowler C."/>
            <person name="Brownlee C."/>
            <person name="Cock J.M."/>
            <person name="Elias M."/>
            <person name="Gladyshev V.N."/>
            <person name="Groth M."/>
            <person name="Guda C."/>
            <person name="Hadaegh A."/>
            <person name="Iglesias-Rodriguez M.D."/>
            <person name="Jenkins J."/>
            <person name="Jones B.M."/>
            <person name="Lawson T."/>
            <person name="Leese F."/>
            <person name="Lindquist E."/>
            <person name="Lobanov A."/>
            <person name="Lomsadze A."/>
            <person name="Malik S.B."/>
            <person name="Marsh M.E."/>
            <person name="Mackinder L."/>
            <person name="Mock T."/>
            <person name="Mueller-Roeber B."/>
            <person name="Pagarete A."/>
            <person name="Parker M."/>
            <person name="Probert I."/>
            <person name="Quesneville H."/>
            <person name="Raines C."/>
            <person name="Rensing S.A."/>
            <person name="Riano-Pachon D.M."/>
            <person name="Richier S."/>
            <person name="Rokitta S."/>
            <person name="Shiraiwa Y."/>
            <person name="Soanes D.M."/>
            <person name="van der Giezen M."/>
            <person name="Wahlund T.M."/>
            <person name="Williams B."/>
            <person name="Wilson W."/>
            <person name="Wolfe G."/>
            <person name="Wurch L.L."/>
        </authorList>
    </citation>
    <scope>NUCLEOTIDE SEQUENCE</scope>
</reference>
<dbReference type="GeneID" id="17250312"/>
<dbReference type="HOGENOM" id="CLU_1931511_0_0_1"/>
<dbReference type="Proteomes" id="UP000013827">
    <property type="component" value="Unassembled WGS sequence"/>
</dbReference>
<feature type="region of interest" description="Disordered" evidence="1">
    <location>
        <begin position="21"/>
        <end position="42"/>
    </location>
</feature>
<sequence length="131" mass="13922">MPDFSKASEASACDECQPRCGATPFEPRPNVSRAGDGCGERVEDDCDRDFFMTPEEAKDYGIIDEVLVSKVRIPSVARPELMCGLGAGRAAPGALRPTRCGGGNEEDHGNMPFAEAAEAMGRGSSRGRARL</sequence>
<dbReference type="InterPro" id="IPR029045">
    <property type="entry name" value="ClpP/crotonase-like_dom_sf"/>
</dbReference>
<dbReference type="SUPFAM" id="SSF52096">
    <property type="entry name" value="ClpP/crotonase"/>
    <property type="match status" value="1"/>
</dbReference>
<organism evidence="2 3">
    <name type="scientific">Emiliania huxleyi (strain CCMP1516)</name>
    <dbReference type="NCBI Taxonomy" id="280463"/>
    <lineage>
        <taxon>Eukaryota</taxon>
        <taxon>Haptista</taxon>
        <taxon>Haptophyta</taxon>
        <taxon>Prymnesiophyceae</taxon>
        <taxon>Isochrysidales</taxon>
        <taxon>Noelaerhabdaceae</taxon>
        <taxon>Emiliania</taxon>
    </lineage>
</organism>
<dbReference type="InterPro" id="IPR023562">
    <property type="entry name" value="ClpP/TepA"/>
</dbReference>
<dbReference type="Pfam" id="PF00574">
    <property type="entry name" value="CLP_protease"/>
    <property type="match status" value="1"/>
</dbReference>
<evidence type="ECO:0000256" key="1">
    <source>
        <dbReference type="SAM" id="MobiDB-lite"/>
    </source>
</evidence>
<proteinExistence type="predicted"/>
<dbReference type="RefSeq" id="XP_005756589.1">
    <property type="nucleotide sequence ID" value="XM_005756532.1"/>
</dbReference>
<reference evidence="2" key="2">
    <citation type="submission" date="2024-10" db="UniProtKB">
        <authorList>
            <consortium name="EnsemblProtists"/>
        </authorList>
    </citation>
    <scope>IDENTIFICATION</scope>
</reference>
<protein>
    <recommendedName>
        <fullName evidence="4">ATP-dependent Clp protease proteolytic subunit</fullName>
    </recommendedName>
</protein>
<dbReference type="Gene3D" id="3.90.226.10">
    <property type="entry name" value="2-enoyl-CoA Hydratase, Chain A, domain 1"/>
    <property type="match status" value="1"/>
</dbReference>
<evidence type="ECO:0000313" key="2">
    <source>
        <dbReference type="EnsemblProtists" id="EOD04160"/>
    </source>
</evidence>
<name>A0A0D3HYS5_EMIH1</name>
<dbReference type="KEGG" id="ehx:EMIHUDRAFT_250675"/>
<dbReference type="PaxDb" id="2903-EOD04160"/>
<evidence type="ECO:0008006" key="4">
    <source>
        <dbReference type="Google" id="ProtNLM"/>
    </source>
</evidence>
<dbReference type="AlphaFoldDB" id="A0A0D3HYS5"/>
<dbReference type="EnsemblProtists" id="EOD04160">
    <property type="protein sequence ID" value="EOD04160"/>
    <property type="gene ID" value="EMIHUDRAFT_250675"/>
</dbReference>